<dbReference type="PANTHER" id="PTHR36440">
    <property type="entry name" value="PUTATIVE (AFU_ORTHOLOGUE AFUA_8G07350)-RELATED"/>
    <property type="match status" value="1"/>
</dbReference>
<gene>
    <name evidence="2" type="ORF">SAMN04488543_1933</name>
</gene>
<dbReference type="AlphaFoldDB" id="A0A1H1T2W3"/>
<sequence>MARYGADVSTMVRQTLASHELDVGSDFVVAEWTAEPSSSGERELVAPLHVHHDDDEAWYVVEGTLGFSLDGVESLVSTGGAVMARAGVAHTYWNAAAHPTRYLIIMTPRIRELIAVLHDPERRQDRTVAEVFAAYRSSLVPEN</sequence>
<dbReference type="InterPro" id="IPR013096">
    <property type="entry name" value="Cupin_2"/>
</dbReference>
<dbReference type="SUPFAM" id="SSF51182">
    <property type="entry name" value="RmlC-like cupins"/>
    <property type="match status" value="1"/>
</dbReference>
<dbReference type="Proteomes" id="UP000199092">
    <property type="component" value="Chromosome I"/>
</dbReference>
<evidence type="ECO:0000313" key="3">
    <source>
        <dbReference type="Proteomes" id="UP000199092"/>
    </source>
</evidence>
<proteinExistence type="predicted"/>
<dbReference type="PANTHER" id="PTHR36440:SF1">
    <property type="entry name" value="PUTATIVE (AFU_ORTHOLOGUE AFUA_8G07350)-RELATED"/>
    <property type="match status" value="1"/>
</dbReference>
<name>A0A1H1T2W3_9ACTN</name>
<accession>A0A1H1T2W3</accession>
<dbReference type="STRING" id="546871.SAMN04488543_1933"/>
<dbReference type="InterPro" id="IPR053146">
    <property type="entry name" value="QDO-like"/>
</dbReference>
<dbReference type="Pfam" id="PF07883">
    <property type="entry name" value="Cupin_2"/>
    <property type="match status" value="1"/>
</dbReference>
<dbReference type="InterPro" id="IPR011051">
    <property type="entry name" value="RmlC_Cupin_sf"/>
</dbReference>
<dbReference type="Gene3D" id="2.60.120.10">
    <property type="entry name" value="Jelly Rolls"/>
    <property type="match status" value="1"/>
</dbReference>
<evidence type="ECO:0000259" key="1">
    <source>
        <dbReference type="Pfam" id="PF07883"/>
    </source>
</evidence>
<feature type="domain" description="Cupin type-2" evidence="1">
    <location>
        <begin position="45"/>
        <end position="105"/>
    </location>
</feature>
<organism evidence="2 3">
    <name type="scientific">Friedmanniella luteola</name>
    <dbReference type="NCBI Taxonomy" id="546871"/>
    <lineage>
        <taxon>Bacteria</taxon>
        <taxon>Bacillati</taxon>
        <taxon>Actinomycetota</taxon>
        <taxon>Actinomycetes</taxon>
        <taxon>Propionibacteriales</taxon>
        <taxon>Nocardioidaceae</taxon>
        <taxon>Friedmanniella</taxon>
    </lineage>
</organism>
<protein>
    <submittedName>
        <fullName evidence="2">Cupin domain-containing protein</fullName>
    </submittedName>
</protein>
<reference evidence="2" key="1">
    <citation type="submission" date="2016-10" db="EMBL/GenBank/DDBJ databases">
        <authorList>
            <person name="de Groot N.N."/>
        </authorList>
    </citation>
    <scope>NUCLEOTIDE SEQUENCE [LARGE SCALE GENOMIC DNA]</scope>
    <source>
        <strain evidence="2">DSM 21741</strain>
    </source>
</reference>
<dbReference type="EMBL" id="LT629749">
    <property type="protein sequence ID" value="SDS54488.1"/>
    <property type="molecule type" value="Genomic_DNA"/>
</dbReference>
<keyword evidence="3" id="KW-1185">Reference proteome</keyword>
<evidence type="ECO:0000313" key="2">
    <source>
        <dbReference type="EMBL" id="SDS54488.1"/>
    </source>
</evidence>
<dbReference type="InterPro" id="IPR014710">
    <property type="entry name" value="RmlC-like_jellyroll"/>
</dbReference>